<gene>
    <name evidence="1" type="ORF">SAMN04488122_0926</name>
</gene>
<evidence type="ECO:0000313" key="2">
    <source>
        <dbReference type="Proteomes" id="UP000199310"/>
    </source>
</evidence>
<reference evidence="2" key="1">
    <citation type="submission" date="2016-10" db="EMBL/GenBank/DDBJ databases">
        <authorList>
            <person name="Varghese N."/>
            <person name="Submissions S."/>
        </authorList>
    </citation>
    <scope>NUCLEOTIDE SEQUENCE [LARGE SCALE GENOMIC DNA]</scope>
    <source>
        <strain evidence="2">DSM 3695</strain>
    </source>
</reference>
<evidence type="ECO:0000313" key="1">
    <source>
        <dbReference type="EMBL" id="SEW16864.1"/>
    </source>
</evidence>
<keyword evidence="2" id="KW-1185">Reference proteome</keyword>
<name>A0A1I0PR48_9BACT</name>
<dbReference type="EMBL" id="FOJG01000001">
    <property type="protein sequence ID" value="SEW16864.1"/>
    <property type="molecule type" value="Genomic_DNA"/>
</dbReference>
<sequence>MKMYLDKLIDTYKWCKNLDPKGATTLLLPTFCGVDPTTIVHFADAFNLAEFRYLAQESYSDYAGVSIKRLTAALKDMKTGTYDFSPHIYAEKGKAAYINLNHVLVTVEDKAALKMSFHFVNWDKLGQHPAPGSWQEAFLKTVKDFAYKHNGHIVAANLWKTYAPSDVKLPAFLTNLRGNPNQVEQLQKKSIAAKVRAVNRNAKAPSPRQ</sequence>
<dbReference type="Proteomes" id="UP000199310">
    <property type="component" value="Unassembled WGS sequence"/>
</dbReference>
<protein>
    <submittedName>
        <fullName evidence="1">Uncharacterized protein</fullName>
    </submittedName>
</protein>
<dbReference type="STRING" id="29529.SAMN04488122_0926"/>
<accession>A0A1I0PR48</accession>
<dbReference type="RefSeq" id="WP_089891186.1">
    <property type="nucleotide sequence ID" value="NZ_FOJG01000001.1"/>
</dbReference>
<organism evidence="1 2">
    <name type="scientific">Chitinophaga arvensicola</name>
    <dbReference type="NCBI Taxonomy" id="29529"/>
    <lineage>
        <taxon>Bacteria</taxon>
        <taxon>Pseudomonadati</taxon>
        <taxon>Bacteroidota</taxon>
        <taxon>Chitinophagia</taxon>
        <taxon>Chitinophagales</taxon>
        <taxon>Chitinophagaceae</taxon>
        <taxon>Chitinophaga</taxon>
    </lineage>
</organism>
<proteinExistence type="predicted"/>
<dbReference type="AlphaFoldDB" id="A0A1I0PR48"/>